<accession>A0A3B0WVK7</accession>
<sequence>MVNYFIRFSLGNESAINPGSPLNVSYANVGYEYICDDSGILIGDNSIPV</sequence>
<name>A0A3B0WVK7_9ZZZZ</name>
<reference evidence="1" key="1">
    <citation type="submission" date="2018-06" db="EMBL/GenBank/DDBJ databases">
        <authorList>
            <person name="Zhirakovskaya E."/>
        </authorList>
    </citation>
    <scope>NUCLEOTIDE SEQUENCE</scope>
</reference>
<dbReference type="AlphaFoldDB" id="A0A3B0WVK7"/>
<gene>
    <name evidence="1" type="ORF">MNBD_GAMMA07-2194</name>
</gene>
<proteinExistence type="predicted"/>
<protein>
    <submittedName>
        <fullName evidence="1">Uncharacterized protein</fullName>
    </submittedName>
</protein>
<evidence type="ECO:0000313" key="1">
    <source>
        <dbReference type="EMBL" id="VAW56490.1"/>
    </source>
</evidence>
<dbReference type="EMBL" id="UOFF01000239">
    <property type="protein sequence ID" value="VAW56490.1"/>
    <property type="molecule type" value="Genomic_DNA"/>
</dbReference>
<organism evidence="1">
    <name type="scientific">hydrothermal vent metagenome</name>
    <dbReference type="NCBI Taxonomy" id="652676"/>
    <lineage>
        <taxon>unclassified sequences</taxon>
        <taxon>metagenomes</taxon>
        <taxon>ecological metagenomes</taxon>
    </lineage>
</organism>